<evidence type="ECO:0000259" key="1">
    <source>
        <dbReference type="Pfam" id="PF06985"/>
    </source>
</evidence>
<dbReference type="PANTHER" id="PTHR24148">
    <property type="entry name" value="ANKYRIN REPEAT DOMAIN-CONTAINING PROTEIN 39 HOMOLOG-RELATED"/>
    <property type="match status" value="1"/>
</dbReference>
<sequence>MVIDGATLKVRPNLHNILLRIRQKAFKLPIWIDAICINQEDETEKVQQIQLMSQIYSTAESVIIWLGEESSYTRQAAKALKKIERRFIDDGYFDRTQMTRNAERGIGEMLTSPWFNRLWVLQEAIKARHRLVLCGSHSIDLEALGFAANYFRDNGLIASYLKDNNTELALTGFGCIQEIQQFETSIRIGEWWPATDMCRERGCSQPKDRIYAIHGIVPGIHERMQGIRSYRFEPTTTVKDLYVPFTAMHLDPFGRTIRTAPAKTRDPTLPSWCPDYHQSRIHEPVDLDIRSDMAEEYKKLSGEDVIGRGKPYSWNQNKSKRLFVDALLVDEVRLPLGRLGFSREVP</sequence>
<dbReference type="InterPro" id="IPR052895">
    <property type="entry name" value="HetReg/Transcr_Mod"/>
</dbReference>
<dbReference type="Pfam" id="PF06985">
    <property type="entry name" value="HET"/>
    <property type="match status" value="1"/>
</dbReference>
<feature type="domain" description="Heterokaryon incompatibility" evidence="1">
    <location>
        <begin position="3"/>
        <end position="123"/>
    </location>
</feature>
<dbReference type="AlphaFoldDB" id="A0A6A6CA27"/>
<dbReference type="GeneID" id="54561114"/>
<proteinExistence type="predicted"/>
<accession>A0A6A6CA27</accession>
<evidence type="ECO:0000313" key="2">
    <source>
        <dbReference type="EMBL" id="KAF2164047.1"/>
    </source>
</evidence>
<organism evidence="2 3">
    <name type="scientific">Zasmidium cellare ATCC 36951</name>
    <dbReference type="NCBI Taxonomy" id="1080233"/>
    <lineage>
        <taxon>Eukaryota</taxon>
        <taxon>Fungi</taxon>
        <taxon>Dikarya</taxon>
        <taxon>Ascomycota</taxon>
        <taxon>Pezizomycotina</taxon>
        <taxon>Dothideomycetes</taxon>
        <taxon>Dothideomycetidae</taxon>
        <taxon>Mycosphaerellales</taxon>
        <taxon>Mycosphaerellaceae</taxon>
        <taxon>Zasmidium</taxon>
    </lineage>
</organism>
<reference evidence="2" key="1">
    <citation type="journal article" date="2020" name="Stud. Mycol.">
        <title>101 Dothideomycetes genomes: a test case for predicting lifestyles and emergence of pathogens.</title>
        <authorList>
            <person name="Haridas S."/>
            <person name="Albert R."/>
            <person name="Binder M."/>
            <person name="Bloem J."/>
            <person name="Labutti K."/>
            <person name="Salamov A."/>
            <person name="Andreopoulos B."/>
            <person name="Baker S."/>
            <person name="Barry K."/>
            <person name="Bills G."/>
            <person name="Bluhm B."/>
            <person name="Cannon C."/>
            <person name="Castanera R."/>
            <person name="Culley D."/>
            <person name="Daum C."/>
            <person name="Ezra D."/>
            <person name="Gonzalez J."/>
            <person name="Henrissat B."/>
            <person name="Kuo A."/>
            <person name="Liang C."/>
            <person name="Lipzen A."/>
            <person name="Lutzoni F."/>
            <person name="Magnuson J."/>
            <person name="Mondo S."/>
            <person name="Nolan M."/>
            <person name="Ohm R."/>
            <person name="Pangilinan J."/>
            <person name="Park H.-J."/>
            <person name="Ramirez L."/>
            <person name="Alfaro M."/>
            <person name="Sun H."/>
            <person name="Tritt A."/>
            <person name="Yoshinaga Y."/>
            <person name="Zwiers L.-H."/>
            <person name="Turgeon B."/>
            <person name="Goodwin S."/>
            <person name="Spatafora J."/>
            <person name="Crous P."/>
            <person name="Grigoriev I."/>
        </authorList>
    </citation>
    <scope>NUCLEOTIDE SEQUENCE</scope>
    <source>
        <strain evidence="2">ATCC 36951</strain>
    </source>
</reference>
<protein>
    <recommendedName>
        <fullName evidence="1">Heterokaryon incompatibility domain-containing protein</fullName>
    </recommendedName>
</protein>
<dbReference type="RefSeq" id="XP_033664936.1">
    <property type="nucleotide sequence ID" value="XM_033807842.1"/>
</dbReference>
<dbReference type="OrthoDB" id="3650263at2759"/>
<dbReference type="InterPro" id="IPR010730">
    <property type="entry name" value="HET"/>
</dbReference>
<gene>
    <name evidence="2" type="ORF">M409DRAFT_25816</name>
</gene>
<dbReference type="PANTHER" id="PTHR24148:SF64">
    <property type="entry name" value="HETEROKARYON INCOMPATIBILITY DOMAIN-CONTAINING PROTEIN"/>
    <property type="match status" value="1"/>
</dbReference>
<dbReference type="Proteomes" id="UP000799537">
    <property type="component" value="Unassembled WGS sequence"/>
</dbReference>
<dbReference type="EMBL" id="ML993606">
    <property type="protein sequence ID" value="KAF2164047.1"/>
    <property type="molecule type" value="Genomic_DNA"/>
</dbReference>
<evidence type="ECO:0000313" key="3">
    <source>
        <dbReference type="Proteomes" id="UP000799537"/>
    </source>
</evidence>
<name>A0A6A6CA27_ZASCE</name>
<keyword evidence="3" id="KW-1185">Reference proteome</keyword>